<evidence type="ECO:0000313" key="1">
    <source>
        <dbReference type="EMBL" id="MBB3764576.1"/>
    </source>
</evidence>
<dbReference type="InterPro" id="IPR011990">
    <property type="entry name" value="TPR-like_helical_dom_sf"/>
</dbReference>
<proteinExistence type="predicted"/>
<organism evidence="1 2">
    <name type="scientific">Sphingomicrobium lutaoense</name>
    <dbReference type="NCBI Taxonomy" id="515949"/>
    <lineage>
        <taxon>Bacteria</taxon>
        <taxon>Pseudomonadati</taxon>
        <taxon>Pseudomonadota</taxon>
        <taxon>Alphaproteobacteria</taxon>
        <taxon>Sphingomonadales</taxon>
        <taxon>Sphingomonadaceae</taxon>
        <taxon>Sphingomicrobium</taxon>
    </lineage>
</organism>
<reference evidence="1 2" key="1">
    <citation type="submission" date="2020-08" db="EMBL/GenBank/DDBJ databases">
        <title>Genomic Encyclopedia of Type Strains, Phase IV (KMG-IV): sequencing the most valuable type-strain genomes for metagenomic binning, comparative biology and taxonomic classification.</title>
        <authorList>
            <person name="Goeker M."/>
        </authorList>
    </citation>
    <scope>NUCLEOTIDE SEQUENCE [LARGE SCALE GENOMIC DNA]</scope>
    <source>
        <strain evidence="1 2">DSM 24194</strain>
    </source>
</reference>
<dbReference type="AlphaFoldDB" id="A0A839YZZ1"/>
<sequence length="480" mass="52877">MGDQATLVHAALQQDDEEKAAELLRKAARKRPTAQAAAQLAQLARSMDRNDLALPLVDRLAPGLQRDMFALYLRGEMGEAVARQTGRRLEGHRQPDGMILQYAGALEAEGRQDEAIALLSDLLEDYPDWIAGQQCLAQLQWTLRHDDPASGFAKAVKARPDHELLHAAWLGTLKSMEDHARLAELLPQIEAAFPSSQLIRMVAAEAYSEMGQTDMADTRFTDLRSVADPSFDAARMRHEMRAGRPCEAARIGAGAVASHGAPECWAWLGAALRALSDPQADWFYRGDALFSIQTIALDEPQRASLAKLLRSIHRGSGPPFGQSPRGGTQTLGPLLKRRDKPIIALRRALKKAVRSYVDALPPVEPRHPFLARPREAFRFEGAWSIRLLPEGHHVAHIHSHGWISSALYVDLPEGMGDDPDRKGWLDIGVPPINPEGRIEPLGSIAPAPLKLALFPSIFWHGTRPFDAGERLTVAFDVVPR</sequence>
<dbReference type="Proteomes" id="UP000578569">
    <property type="component" value="Unassembled WGS sequence"/>
</dbReference>
<gene>
    <name evidence="1" type="ORF">FHS50_001638</name>
</gene>
<dbReference type="SUPFAM" id="SSF48452">
    <property type="entry name" value="TPR-like"/>
    <property type="match status" value="1"/>
</dbReference>
<protein>
    <submittedName>
        <fullName evidence="1">Tetratricopeptide (TPR) repeat protein</fullName>
    </submittedName>
</protein>
<keyword evidence="2" id="KW-1185">Reference proteome</keyword>
<dbReference type="Pfam" id="PF13428">
    <property type="entry name" value="TPR_14"/>
    <property type="match status" value="1"/>
</dbReference>
<comment type="caution">
    <text evidence="1">The sequence shown here is derived from an EMBL/GenBank/DDBJ whole genome shotgun (WGS) entry which is preliminary data.</text>
</comment>
<accession>A0A839YZZ1</accession>
<name>A0A839YZZ1_9SPHN</name>
<dbReference type="InterPro" id="IPR012668">
    <property type="entry name" value="CHP02466"/>
</dbReference>
<dbReference type="Pfam" id="PF13759">
    <property type="entry name" value="2OG-FeII_Oxy_5"/>
    <property type="match status" value="1"/>
</dbReference>
<dbReference type="EMBL" id="JACICF010000002">
    <property type="protein sequence ID" value="MBB3764576.1"/>
    <property type="molecule type" value="Genomic_DNA"/>
</dbReference>
<dbReference type="Gene3D" id="1.25.40.10">
    <property type="entry name" value="Tetratricopeptide repeat domain"/>
    <property type="match status" value="1"/>
</dbReference>
<dbReference type="Gene3D" id="2.60.120.620">
    <property type="entry name" value="q2cbj1_9rhob like domain"/>
    <property type="match status" value="1"/>
</dbReference>
<evidence type="ECO:0000313" key="2">
    <source>
        <dbReference type="Proteomes" id="UP000578569"/>
    </source>
</evidence>